<comment type="similarity">
    <text evidence="1">Belongs to the SbcD family.</text>
</comment>
<evidence type="ECO:0000256" key="6">
    <source>
        <dbReference type="ARBA" id="ARBA00022839"/>
    </source>
</evidence>
<dbReference type="InterPro" id="IPR050535">
    <property type="entry name" value="DNA_Repair-Maintenance_Comp"/>
</dbReference>
<protein>
    <recommendedName>
        <fullName evidence="3">Nuclease SbcCD subunit D</fullName>
    </recommendedName>
</protein>
<evidence type="ECO:0000313" key="9">
    <source>
        <dbReference type="EMBL" id="KKN86188.1"/>
    </source>
</evidence>
<feature type="domain" description="Nuclease SbcCD subunit D C-terminal" evidence="8">
    <location>
        <begin position="305"/>
        <end position="391"/>
    </location>
</feature>
<comment type="caution">
    <text evidence="9">The sequence shown here is derived from an EMBL/GenBank/DDBJ whole genome shotgun (WGS) entry which is preliminary data.</text>
</comment>
<keyword evidence="4" id="KW-0540">Nuclease</keyword>
<dbReference type="Pfam" id="PF12320">
    <property type="entry name" value="SbcD_C"/>
    <property type="match status" value="1"/>
</dbReference>
<sequence>MRILHTADWHIGQTLNGWTREAEHELWLENLSNVIVDQQIDVMLVSGDVYDGINPSGESQRILYRALRRCKERRPNLIVIKTSGNHDPAGRLEAPSPILESLDVHVVATVRRDGDEIDATRHMIPLPGPDGETAAWVCAIPFLRAADLPGLSFAADQGRGSPIVEAARRFHLAMARGAREIAGDLPIIAMGHLHCHGASESTHESGSAERRILIGGEHALPEDVFPEAFDYVALGHLHRPQTLGGGRIRYSGSCFPLSAAEMTYEHGVTIIDLDEKGLRHVHHPIARPAAVLRLPEPGAGPMTLEIFEEKLGELDLDPDLPKNLQPFIYVSLEATGPASVLLAEAEKLLDAMPLRPAAMRVRRVSTEEDRPAPVSLTDTTPEDLFRQAFIKVNVTAPEEHHIAAFREAMVGA</sequence>
<keyword evidence="6" id="KW-0269">Exonuclease</keyword>
<feature type="domain" description="Calcineurin-like phosphoesterase" evidence="7">
    <location>
        <begin position="1"/>
        <end position="240"/>
    </location>
</feature>
<comment type="subunit">
    <text evidence="2">Heterodimer of SbcC and SbcD.</text>
</comment>
<dbReference type="InterPro" id="IPR004843">
    <property type="entry name" value="Calcineurin-like_PHP"/>
</dbReference>
<accession>A0A0F9X3W0</accession>
<reference evidence="9" key="1">
    <citation type="journal article" date="2015" name="Nature">
        <title>Complex archaea that bridge the gap between prokaryotes and eukaryotes.</title>
        <authorList>
            <person name="Spang A."/>
            <person name="Saw J.H."/>
            <person name="Jorgensen S.L."/>
            <person name="Zaremba-Niedzwiedzka K."/>
            <person name="Martijn J."/>
            <person name="Lind A.E."/>
            <person name="van Eijk R."/>
            <person name="Schleper C."/>
            <person name="Guy L."/>
            <person name="Ettema T.J."/>
        </authorList>
    </citation>
    <scope>NUCLEOTIDE SEQUENCE</scope>
</reference>
<dbReference type="InterPro" id="IPR041796">
    <property type="entry name" value="Mre11_N"/>
</dbReference>
<evidence type="ECO:0000259" key="7">
    <source>
        <dbReference type="Pfam" id="PF00149"/>
    </source>
</evidence>
<gene>
    <name evidence="9" type="ORF">LCGC14_0270570</name>
</gene>
<evidence type="ECO:0000256" key="2">
    <source>
        <dbReference type="ARBA" id="ARBA00011322"/>
    </source>
</evidence>
<dbReference type="InterPro" id="IPR029052">
    <property type="entry name" value="Metallo-depent_PP-like"/>
</dbReference>
<dbReference type="InterPro" id="IPR026843">
    <property type="entry name" value="SbcD_C"/>
</dbReference>
<evidence type="ECO:0000256" key="5">
    <source>
        <dbReference type="ARBA" id="ARBA00022801"/>
    </source>
</evidence>
<dbReference type="Gene3D" id="3.60.21.10">
    <property type="match status" value="1"/>
</dbReference>
<dbReference type="EMBL" id="LAZR01000150">
    <property type="protein sequence ID" value="KKN86188.1"/>
    <property type="molecule type" value="Genomic_DNA"/>
</dbReference>
<evidence type="ECO:0000256" key="1">
    <source>
        <dbReference type="ARBA" id="ARBA00010555"/>
    </source>
</evidence>
<dbReference type="NCBIfam" id="TIGR00619">
    <property type="entry name" value="sbcd"/>
    <property type="match status" value="1"/>
</dbReference>
<dbReference type="GO" id="GO:0004519">
    <property type="term" value="F:endonuclease activity"/>
    <property type="evidence" value="ECO:0007669"/>
    <property type="project" value="InterPro"/>
</dbReference>
<dbReference type="Pfam" id="PF00149">
    <property type="entry name" value="Metallophos"/>
    <property type="match status" value="1"/>
</dbReference>
<name>A0A0F9X3W0_9ZZZZ</name>
<dbReference type="SUPFAM" id="SSF56300">
    <property type="entry name" value="Metallo-dependent phosphatases"/>
    <property type="match status" value="1"/>
</dbReference>
<dbReference type="PANTHER" id="PTHR30337">
    <property type="entry name" value="COMPONENT OF ATP-DEPENDENT DSDNA EXONUCLEASE"/>
    <property type="match status" value="1"/>
</dbReference>
<evidence type="ECO:0000259" key="8">
    <source>
        <dbReference type="Pfam" id="PF12320"/>
    </source>
</evidence>
<dbReference type="AlphaFoldDB" id="A0A0F9X3W0"/>
<evidence type="ECO:0000256" key="3">
    <source>
        <dbReference type="ARBA" id="ARBA00013365"/>
    </source>
</evidence>
<dbReference type="CDD" id="cd00840">
    <property type="entry name" value="MPP_Mre11_N"/>
    <property type="match status" value="1"/>
</dbReference>
<dbReference type="PANTHER" id="PTHR30337:SF0">
    <property type="entry name" value="NUCLEASE SBCCD SUBUNIT D"/>
    <property type="match status" value="1"/>
</dbReference>
<dbReference type="GO" id="GO:0008408">
    <property type="term" value="F:3'-5' exonuclease activity"/>
    <property type="evidence" value="ECO:0007669"/>
    <property type="project" value="InterPro"/>
</dbReference>
<dbReference type="GO" id="GO:0006259">
    <property type="term" value="P:DNA metabolic process"/>
    <property type="evidence" value="ECO:0007669"/>
    <property type="project" value="InterPro"/>
</dbReference>
<proteinExistence type="inferred from homology"/>
<organism evidence="9">
    <name type="scientific">marine sediment metagenome</name>
    <dbReference type="NCBI Taxonomy" id="412755"/>
    <lineage>
        <taxon>unclassified sequences</taxon>
        <taxon>metagenomes</taxon>
        <taxon>ecological metagenomes</taxon>
    </lineage>
</organism>
<keyword evidence="5" id="KW-0378">Hydrolase</keyword>
<dbReference type="InterPro" id="IPR004593">
    <property type="entry name" value="SbcD"/>
</dbReference>
<evidence type="ECO:0000256" key="4">
    <source>
        <dbReference type="ARBA" id="ARBA00022722"/>
    </source>
</evidence>